<sequence length="103" mass="12031">MPGKKGGREVHYARDQQTATVFHKSHRNNSRNRTKTKGKHLRHQFSIAQILITVLDKGEVNHICINKQGNQWEKQESYCIRDIAVAYFSAKMAINFYREQLCI</sequence>
<organism evidence="2 3">
    <name type="scientific">Parasponia andersonii</name>
    <name type="common">Sponia andersonii</name>
    <dbReference type="NCBI Taxonomy" id="3476"/>
    <lineage>
        <taxon>Eukaryota</taxon>
        <taxon>Viridiplantae</taxon>
        <taxon>Streptophyta</taxon>
        <taxon>Embryophyta</taxon>
        <taxon>Tracheophyta</taxon>
        <taxon>Spermatophyta</taxon>
        <taxon>Magnoliopsida</taxon>
        <taxon>eudicotyledons</taxon>
        <taxon>Gunneridae</taxon>
        <taxon>Pentapetalae</taxon>
        <taxon>rosids</taxon>
        <taxon>fabids</taxon>
        <taxon>Rosales</taxon>
        <taxon>Cannabaceae</taxon>
        <taxon>Parasponia</taxon>
    </lineage>
</organism>
<accession>A0A2P5BCU7</accession>
<name>A0A2P5BCU7_PARAD</name>
<evidence type="ECO:0000313" key="2">
    <source>
        <dbReference type="EMBL" id="PON46598.1"/>
    </source>
</evidence>
<dbReference type="EMBL" id="JXTB01000308">
    <property type="protein sequence ID" value="PON46598.1"/>
    <property type="molecule type" value="Genomic_DNA"/>
</dbReference>
<reference evidence="3" key="1">
    <citation type="submission" date="2016-06" db="EMBL/GenBank/DDBJ databases">
        <title>Parallel loss of symbiosis genes in relatives of nitrogen-fixing non-legume Parasponia.</title>
        <authorList>
            <person name="Van Velzen R."/>
            <person name="Holmer R."/>
            <person name="Bu F."/>
            <person name="Rutten L."/>
            <person name="Van Zeijl A."/>
            <person name="Liu W."/>
            <person name="Santuari L."/>
            <person name="Cao Q."/>
            <person name="Sharma T."/>
            <person name="Shen D."/>
            <person name="Roswanjaya Y."/>
            <person name="Wardhani T."/>
            <person name="Kalhor M.S."/>
            <person name="Jansen J."/>
            <person name="Van den Hoogen J."/>
            <person name="Gungor B."/>
            <person name="Hartog M."/>
            <person name="Hontelez J."/>
            <person name="Verver J."/>
            <person name="Yang W.-C."/>
            <person name="Schijlen E."/>
            <person name="Repin R."/>
            <person name="Schilthuizen M."/>
            <person name="Schranz E."/>
            <person name="Heidstra R."/>
            <person name="Miyata K."/>
            <person name="Fedorova E."/>
            <person name="Kohlen W."/>
            <person name="Bisseling T."/>
            <person name="Smit S."/>
            <person name="Geurts R."/>
        </authorList>
    </citation>
    <scope>NUCLEOTIDE SEQUENCE [LARGE SCALE GENOMIC DNA]</scope>
    <source>
        <strain evidence="3">cv. WU1-14</strain>
    </source>
</reference>
<feature type="region of interest" description="Disordered" evidence="1">
    <location>
        <begin position="1"/>
        <end position="41"/>
    </location>
</feature>
<evidence type="ECO:0000256" key="1">
    <source>
        <dbReference type="SAM" id="MobiDB-lite"/>
    </source>
</evidence>
<comment type="caution">
    <text evidence="2">The sequence shown here is derived from an EMBL/GenBank/DDBJ whole genome shotgun (WGS) entry which is preliminary data.</text>
</comment>
<protein>
    <submittedName>
        <fullName evidence="2">Uncharacterized protein</fullName>
    </submittedName>
</protein>
<dbReference type="Proteomes" id="UP000237105">
    <property type="component" value="Unassembled WGS sequence"/>
</dbReference>
<proteinExistence type="predicted"/>
<feature type="compositionally biased region" description="Basic residues" evidence="1">
    <location>
        <begin position="23"/>
        <end position="41"/>
    </location>
</feature>
<feature type="compositionally biased region" description="Basic and acidic residues" evidence="1">
    <location>
        <begin position="1"/>
        <end position="14"/>
    </location>
</feature>
<evidence type="ECO:0000313" key="3">
    <source>
        <dbReference type="Proteomes" id="UP000237105"/>
    </source>
</evidence>
<gene>
    <name evidence="2" type="ORF">PanWU01x14_250280</name>
</gene>
<dbReference type="AlphaFoldDB" id="A0A2P5BCU7"/>
<keyword evidence="3" id="KW-1185">Reference proteome</keyword>